<protein>
    <submittedName>
        <fullName evidence="10">Osmoprotectant transport system permease protein</fullName>
    </submittedName>
</protein>
<evidence type="ECO:0000256" key="2">
    <source>
        <dbReference type="ARBA" id="ARBA00022448"/>
    </source>
</evidence>
<keyword evidence="2 8" id="KW-0813">Transport</keyword>
<dbReference type="Gene3D" id="1.10.3720.10">
    <property type="entry name" value="MetI-like"/>
    <property type="match status" value="1"/>
</dbReference>
<dbReference type="EMBL" id="JACHHK010000003">
    <property type="protein sequence ID" value="MBB5183129.1"/>
    <property type="molecule type" value="Genomic_DNA"/>
</dbReference>
<reference evidence="10 11" key="1">
    <citation type="submission" date="2020-08" db="EMBL/GenBank/DDBJ databases">
        <title>Genomic Encyclopedia of Type Strains, Phase IV (KMG-IV): sequencing the most valuable type-strain genomes for metagenomic binning, comparative biology and taxonomic classification.</title>
        <authorList>
            <person name="Goeker M."/>
        </authorList>
    </citation>
    <scope>NUCLEOTIDE SEQUENCE [LARGE SCALE GENOMIC DNA]</scope>
    <source>
        <strain evidence="10 11">DSM 25799</strain>
    </source>
</reference>
<comment type="caution">
    <text evidence="10">The sequence shown here is derived from an EMBL/GenBank/DDBJ whole genome shotgun (WGS) entry which is preliminary data.</text>
</comment>
<dbReference type="Pfam" id="PF00528">
    <property type="entry name" value="BPD_transp_1"/>
    <property type="match status" value="1"/>
</dbReference>
<feature type="transmembrane region" description="Helical" evidence="8">
    <location>
        <begin position="12"/>
        <end position="34"/>
    </location>
</feature>
<dbReference type="CDD" id="cd06261">
    <property type="entry name" value="TM_PBP2"/>
    <property type="match status" value="1"/>
</dbReference>
<dbReference type="CDD" id="cd13528">
    <property type="entry name" value="PBP2_osmoprotectants"/>
    <property type="match status" value="1"/>
</dbReference>
<dbReference type="Gene3D" id="3.40.190.10">
    <property type="entry name" value="Periplasmic binding protein-like II"/>
    <property type="match status" value="1"/>
</dbReference>
<dbReference type="InterPro" id="IPR007210">
    <property type="entry name" value="ABC_Gly_betaine_transp_sub-bd"/>
</dbReference>
<dbReference type="PANTHER" id="PTHR30177:SF4">
    <property type="entry name" value="OSMOPROTECTANT IMPORT PERMEASE PROTEIN OSMW"/>
    <property type="match status" value="1"/>
</dbReference>
<feature type="transmembrane region" description="Helical" evidence="8">
    <location>
        <begin position="54"/>
        <end position="81"/>
    </location>
</feature>
<evidence type="ECO:0000256" key="5">
    <source>
        <dbReference type="ARBA" id="ARBA00023136"/>
    </source>
</evidence>
<accession>A0A7W8FV09</accession>
<comment type="subcellular location">
    <subcellularLocation>
        <location evidence="8">Cell membrane</location>
        <topology evidence="8">Multi-pass membrane protein</topology>
    </subcellularLocation>
    <subcellularLocation>
        <location evidence="1">Membrane</location>
        <topology evidence="1">Multi-pass membrane protein</topology>
    </subcellularLocation>
</comment>
<name>A0A7W8FV09_9FIRM</name>
<evidence type="ECO:0000256" key="4">
    <source>
        <dbReference type="ARBA" id="ARBA00022989"/>
    </source>
</evidence>
<dbReference type="GO" id="GO:0022857">
    <property type="term" value="F:transmembrane transporter activity"/>
    <property type="evidence" value="ECO:0007669"/>
    <property type="project" value="InterPro"/>
</dbReference>
<dbReference type="FunFam" id="1.10.3720.10:FF:000001">
    <property type="entry name" value="Glycine betaine ABC transporter, permease"/>
    <property type="match status" value="1"/>
</dbReference>
<dbReference type="PANTHER" id="PTHR30177">
    <property type="entry name" value="GLYCINE BETAINE/L-PROLINE TRANSPORT SYSTEM PERMEASE PROTEIN PROW"/>
    <property type="match status" value="1"/>
</dbReference>
<evidence type="ECO:0000313" key="11">
    <source>
        <dbReference type="Proteomes" id="UP000539953"/>
    </source>
</evidence>
<evidence type="ECO:0000259" key="9">
    <source>
        <dbReference type="PROSITE" id="PS50928"/>
    </source>
</evidence>
<dbReference type="PROSITE" id="PS50928">
    <property type="entry name" value="ABC_TM1"/>
    <property type="match status" value="1"/>
</dbReference>
<dbReference type="GO" id="GO:0043190">
    <property type="term" value="C:ATP-binding cassette (ABC) transporter complex"/>
    <property type="evidence" value="ECO:0007669"/>
    <property type="project" value="InterPro"/>
</dbReference>
<comment type="similarity">
    <text evidence="6">In the C-terminal section; belongs to the OsmX family.</text>
</comment>
<evidence type="ECO:0000256" key="8">
    <source>
        <dbReference type="RuleBase" id="RU363032"/>
    </source>
</evidence>
<keyword evidence="4 8" id="KW-1133">Transmembrane helix</keyword>
<feature type="domain" description="ABC transmembrane type-1" evidence="9">
    <location>
        <begin position="6"/>
        <end position="185"/>
    </location>
</feature>
<evidence type="ECO:0000256" key="3">
    <source>
        <dbReference type="ARBA" id="ARBA00022692"/>
    </source>
</evidence>
<keyword evidence="3 8" id="KW-0812">Transmembrane</keyword>
<dbReference type="Pfam" id="PF04069">
    <property type="entry name" value="OpuAC"/>
    <property type="match status" value="1"/>
</dbReference>
<dbReference type="SUPFAM" id="SSF161098">
    <property type="entry name" value="MetI-like"/>
    <property type="match status" value="1"/>
</dbReference>
<evidence type="ECO:0000256" key="1">
    <source>
        <dbReference type="ARBA" id="ARBA00004141"/>
    </source>
</evidence>
<feature type="transmembrane region" description="Helical" evidence="8">
    <location>
        <begin position="167"/>
        <end position="187"/>
    </location>
</feature>
<evidence type="ECO:0000313" key="10">
    <source>
        <dbReference type="EMBL" id="MBB5183129.1"/>
    </source>
</evidence>
<comment type="similarity">
    <text evidence="7">In the N-terminal section; belongs to the binding-protein-dependent transport system permease family.</text>
</comment>
<dbReference type="SUPFAM" id="SSF53850">
    <property type="entry name" value="Periplasmic binding protein-like II"/>
    <property type="match status" value="1"/>
</dbReference>
<dbReference type="InterPro" id="IPR051204">
    <property type="entry name" value="ABC_transp_perm/SBD"/>
</dbReference>
<evidence type="ECO:0000256" key="6">
    <source>
        <dbReference type="ARBA" id="ARBA00035642"/>
    </source>
</evidence>
<sequence>MNWSVIVDHLFIVLTASVLSVVIGIPLGIIAYLFPKSRSIILHLVDIFQTIPALALLGMIMVLIGAGKTTVIIGILLYSLLPIVRNTYLGLSEIEPGIREAARGVGMTRMERITKVEFPLAFPSIFTGIRLALINAIGTAVFAAYVGGGGIGGIMNQAIRTRNMTDLLQATGALMVMAVVLDLIMSFCENRVRQSHNSTRRILASLAVLVGLCFVTIPGEMSVMGSSEGLVMYDGDYTEVRIMDRIAKEMIEDQTDLTVTIKDQMTQVNQYKSLIGDDHTCDMMLSYDGTLLTTFLHKDPTDVPEGETLYHYANRIANKRNDISLVGKLGFNNTYAIAVTQAVADKYNLKTISDLAAVSDQLTFGAEHDFFTEEGSMKYEPFCEFYGMHFKEAKSVDVSLKYDAIEDGEFEVTEVFATDGLNLKANLVILEDDQHFFPEYNGSFLIRNDVYERFKDEAPNLKSVLKQLDGQISTEDMEQMTYQVDVKGKDVDEVAHQFLVDNDLLKN</sequence>
<feature type="transmembrane region" description="Helical" evidence="8">
    <location>
        <begin position="199"/>
        <end position="217"/>
    </location>
</feature>
<dbReference type="InterPro" id="IPR000515">
    <property type="entry name" value="MetI-like"/>
</dbReference>
<evidence type="ECO:0000256" key="7">
    <source>
        <dbReference type="ARBA" id="ARBA00035652"/>
    </source>
</evidence>
<dbReference type="Gene3D" id="3.40.190.120">
    <property type="entry name" value="Osmoprotection protein (prox), domain 2"/>
    <property type="match status" value="1"/>
</dbReference>
<dbReference type="InterPro" id="IPR035906">
    <property type="entry name" value="MetI-like_sf"/>
</dbReference>
<comment type="similarity">
    <text evidence="8">Belongs to the binding-protein-dependent transport system permease family.</text>
</comment>
<proteinExistence type="inferred from homology"/>
<organism evidence="10 11">
    <name type="scientific">Catenisphaera adipataccumulans</name>
    <dbReference type="NCBI Taxonomy" id="700500"/>
    <lineage>
        <taxon>Bacteria</taxon>
        <taxon>Bacillati</taxon>
        <taxon>Bacillota</taxon>
        <taxon>Erysipelotrichia</taxon>
        <taxon>Erysipelotrichales</taxon>
        <taxon>Erysipelotrichaceae</taxon>
        <taxon>Catenisphaera</taxon>
    </lineage>
</organism>
<dbReference type="Proteomes" id="UP000539953">
    <property type="component" value="Unassembled WGS sequence"/>
</dbReference>
<feature type="transmembrane region" description="Helical" evidence="8">
    <location>
        <begin position="120"/>
        <end position="146"/>
    </location>
</feature>
<gene>
    <name evidence="10" type="ORF">HNQ47_001149</name>
</gene>
<keyword evidence="5 8" id="KW-0472">Membrane</keyword>
<keyword evidence="11" id="KW-1185">Reference proteome</keyword>
<dbReference type="GO" id="GO:0031460">
    <property type="term" value="P:glycine betaine transport"/>
    <property type="evidence" value="ECO:0007669"/>
    <property type="project" value="TreeGrafter"/>
</dbReference>
<dbReference type="AlphaFoldDB" id="A0A7W8FV09"/>
<dbReference type="RefSeq" id="WP_183328417.1">
    <property type="nucleotide sequence ID" value="NZ_JACHHK010000003.1"/>
</dbReference>